<reference evidence="3" key="1">
    <citation type="submission" date="2022-11" db="EMBL/GenBank/DDBJ databases">
        <title>Minimal conservation of predation-associated metabolite biosynthetic gene clusters underscores biosynthetic potential of Myxococcota including descriptions for ten novel species: Archangium lansinium sp. nov., Myxococcus landrumus sp. nov., Nannocystis bai.</title>
        <authorList>
            <person name="Ahearne A."/>
            <person name="Stevens C."/>
            <person name="Dowd S."/>
        </authorList>
    </citation>
    <scope>NUCLEOTIDE SEQUENCE</scope>
    <source>
        <strain evidence="3">Fl3</strain>
    </source>
</reference>
<dbReference type="EMBL" id="CP114040">
    <property type="protein sequence ID" value="WAS95541.1"/>
    <property type="molecule type" value="Genomic_DNA"/>
</dbReference>
<evidence type="ECO:0000256" key="2">
    <source>
        <dbReference type="SAM" id="MobiDB-lite"/>
    </source>
</evidence>
<dbReference type="PROSITE" id="PS50088">
    <property type="entry name" value="ANK_REPEAT"/>
    <property type="match status" value="1"/>
</dbReference>
<feature type="repeat" description="ANK" evidence="1">
    <location>
        <begin position="51"/>
        <end position="83"/>
    </location>
</feature>
<dbReference type="Gene3D" id="1.25.40.20">
    <property type="entry name" value="Ankyrin repeat-containing domain"/>
    <property type="match status" value="2"/>
</dbReference>
<protein>
    <recommendedName>
        <fullName evidence="5">Ankyrin repeat-containing protein</fullName>
    </recommendedName>
</protein>
<sequence length="680" mass="72303">MARTPKPVDPTKALRKLLKLVRDGDASEEAGVVAELTAVLDASPAAITTLDGLRFLPHAAQMRRLDVVELLLARGADPRVKASDDGYPCIAALIGAPDSARVIALIERMVARGADPNERSGRTSALEQAADVGLAETDALLRLGASEAAALAALHIAVPAAVRDPERAAIVERLLAHLASVDAPGEEGLSALHIVAVHGTPELLAPVLARSGDLGHEVTAASEFNVGACSPPGGGLVPQVRFAPGCTARDLVAAVLEVHEAAIAWYGAAGYEGPQRLERHAQLTAVLALLSARGVPHGAPERGELPPFVAEVDALLARLAAHVGGDPEALRRTAAAAPIEDTGPWSYSSVILERARTSLLRGAVAAHTGDSWLAHIVAGDHRRFLVARHEQHGWKPPQAENYPEAARRPLANGVVVGGRGEALLLVWRHAEGIGRIGVAAPDSFVALGDDILDFLRRELRTLGVAVDDIATGPVQGPGAGFGPQVLRADRETPPRPEQIDRIGGLPRGIREWPEFDGKPMHHVLTLDLREHPYHCPPGVRALALFVSSPMEHEAYTPYNDHTRVLLLTDADLERGEHPLPVALAGVETVAPASVRRENAAGMGERELYKHSFVGGDPIWLQGDEGDGDEGDGDDEDEDDDGARPPHSFVLQFDESFISELNLGDMGIMYVFTDTAWFQCH</sequence>
<accession>A0ABY7H8E6</accession>
<dbReference type="RefSeq" id="WP_269037882.1">
    <property type="nucleotide sequence ID" value="NZ_CP114040.1"/>
</dbReference>
<proteinExistence type="predicted"/>
<dbReference type="Proteomes" id="UP001164459">
    <property type="component" value="Chromosome"/>
</dbReference>
<dbReference type="SUPFAM" id="SSF48403">
    <property type="entry name" value="Ankyrin repeat"/>
    <property type="match status" value="1"/>
</dbReference>
<evidence type="ECO:0000256" key="1">
    <source>
        <dbReference type="PROSITE-ProRule" id="PRU00023"/>
    </source>
</evidence>
<keyword evidence="1" id="KW-0040">ANK repeat</keyword>
<evidence type="ECO:0000313" key="3">
    <source>
        <dbReference type="EMBL" id="WAS95541.1"/>
    </source>
</evidence>
<dbReference type="InterPro" id="IPR002110">
    <property type="entry name" value="Ankyrin_rpt"/>
</dbReference>
<feature type="region of interest" description="Disordered" evidence="2">
    <location>
        <begin position="619"/>
        <end position="645"/>
    </location>
</feature>
<organism evidence="3 4">
    <name type="scientific">Nannocystis punicea</name>
    <dbReference type="NCBI Taxonomy" id="2995304"/>
    <lineage>
        <taxon>Bacteria</taxon>
        <taxon>Pseudomonadati</taxon>
        <taxon>Myxococcota</taxon>
        <taxon>Polyangia</taxon>
        <taxon>Nannocystales</taxon>
        <taxon>Nannocystaceae</taxon>
        <taxon>Nannocystis</taxon>
    </lineage>
</organism>
<evidence type="ECO:0000313" key="4">
    <source>
        <dbReference type="Proteomes" id="UP001164459"/>
    </source>
</evidence>
<name>A0ABY7H8E6_9BACT</name>
<evidence type="ECO:0008006" key="5">
    <source>
        <dbReference type="Google" id="ProtNLM"/>
    </source>
</evidence>
<gene>
    <name evidence="3" type="ORF">O0S08_05210</name>
</gene>
<feature type="compositionally biased region" description="Acidic residues" evidence="2">
    <location>
        <begin position="623"/>
        <end position="640"/>
    </location>
</feature>
<keyword evidence="4" id="KW-1185">Reference proteome</keyword>
<dbReference type="InterPro" id="IPR036770">
    <property type="entry name" value="Ankyrin_rpt-contain_sf"/>
</dbReference>